<dbReference type="RefSeq" id="WP_179908338.1">
    <property type="nucleotide sequence ID" value="NZ_CP058910.1"/>
</dbReference>
<dbReference type="SUPFAM" id="SSF51679">
    <property type="entry name" value="Bacterial luciferase-like"/>
    <property type="match status" value="1"/>
</dbReference>
<dbReference type="PANTHER" id="PTHR43244">
    <property type="match status" value="1"/>
</dbReference>
<protein>
    <submittedName>
        <fullName evidence="3">TIGR03557 family F420-dependent LLM class oxidoreductase</fullName>
        <ecNumber evidence="3">1.-.-.-</ecNumber>
    </submittedName>
</protein>
<dbReference type="Pfam" id="PF00296">
    <property type="entry name" value="Bac_luciferase"/>
    <property type="match status" value="1"/>
</dbReference>
<sequence length="318" mass="34641">MVSLGYKLASEEHGPSDLARYARRAEETGFEFAMISDHYHPWTSDQGESPFVWGTLGAIAETTDGIEVGTGVTCPTMRVHPVIVAQAAATAATMLEDRFFLGVGTGERLNEHVLGDSWPNHRTRLEMLVEAVDVMRALWDGDLQSHDGEHYTVESAQIFTRPDDPPSIHVAAGGPRTATTAGRIGDGFVGAGPASEHIERFEEAGGEGKPKYAEMAVCWAEDEAEARRTAHEQWPNAAMPGVGSELPTPAHFEQTAEMVSEDDVAEAVVCSPDPADHVEEIETYLDAGYDHICVHQIGPDQVGFFEFYEDEILPEFDG</sequence>
<dbReference type="GO" id="GO:0016705">
    <property type="term" value="F:oxidoreductase activity, acting on paired donors, with incorporation or reduction of molecular oxygen"/>
    <property type="evidence" value="ECO:0007669"/>
    <property type="project" value="InterPro"/>
</dbReference>
<dbReference type="GeneID" id="56079127"/>
<proteinExistence type="predicted"/>
<evidence type="ECO:0000256" key="1">
    <source>
        <dbReference type="ARBA" id="ARBA00023002"/>
    </source>
</evidence>
<dbReference type="NCBIfam" id="TIGR03557">
    <property type="entry name" value="F420_G6P_family"/>
    <property type="match status" value="1"/>
</dbReference>
<dbReference type="OrthoDB" id="7684at2157"/>
<feature type="domain" description="Luciferase-like" evidence="2">
    <location>
        <begin position="13"/>
        <end position="291"/>
    </location>
</feature>
<dbReference type="EC" id="1.-.-.-" evidence="3"/>
<dbReference type="InterPro" id="IPR011251">
    <property type="entry name" value="Luciferase-like_dom"/>
</dbReference>
<dbReference type="EMBL" id="CP058910">
    <property type="protein sequence ID" value="QLH78455.1"/>
    <property type="molecule type" value="Genomic_DNA"/>
</dbReference>
<keyword evidence="1 3" id="KW-0560">Oxidoreductase</keyword>
<dbReference type="InterPro" id="IPR036661">
    <property type="entry name" value="Luciferase-like_sf"/>
</dbReference>
<dbReference type="AlphaFoldDB" id="A0A7D5T7M1"/>
<dbReference type="Gene3D" id="3.20.20.30">
    <property type="entry name" value="Luciferase-like domain"/>
    <property type="match status" value="1"/>
</dbReference>
<dbReference type="PANTHER" id="PTHR43244:SF1">
    <property type="entry name" value="5,10-METHYLENETETRAHYDROMETHANOPTERIN REDUCTASE"/>
    <property type="match status" value="1"/>
</dbReference>
<organism evidence="3 4">
    <name type="scientific">Halosimplex rubrum</name>
    <dbReference type="NCBI Taxonomy" id="869889"/>
    <lineage>
        <taxon>Archaea</taxon>
        <taxon>Methanobacteriati</taxon>
        <taxon>Methanobacteriota</taxon>
        <taxon>Stenosarchaea group</taxon>
        <taxon>Halobacteria</taxon>
        <taxon>Halobacteriales</taxon>
        <taxon>Haloarculaceae</taxon>
        <taxon>Halosimplex</taxon>
    </lineage>
</organism>
<reference evidence="3 4" key="1">
    <citation type="submission" date="2020-07" db="EMBL/GenBank/DDBJ databases">
        <title>Halosimplex pelagicum sp. nov. and Halosimplex rubrum sp. nov., isolated from salted brown alga Laminaria, and emended description of the genus Halosimplex.</title>
        <authorList>
            <person name="Cui H."/>
        </authorList>
    </citation>
    <scope>NUCLEOTIDE SEQUENCE [LARGE SCALE GENOMIC DNA]</scope>
    <source>
        <strain evidence="3 4">R27</strain>
    </source>
</reference>
<name>A0A7D5T7M1_9EURY</name>
<evidence type="ECO:0000259" key="2">
    <source>
        <dbReference type="Pfam" id="PF00296"/>
    </source>
</evidence>
<evidence type="ECO:0000313" key="4">
    <source>
        <dbReference type="Proteomes" id="UP000509667"/>
    </source>
</evidence>
<dbReference type="Proteomes" id="UP000509667">
    <property type="component" value="Chromosome"/>
</dbReference>
<dbReference type="InterPro" id="IPR019945">
    <property type="entry name" value="F420_G6P_DH-rel"/>
</dbReference>
<dbReference type="CDD" id="cd01097">
    <property type="entry name" value="Tetrahydromethanopterin_reductase"/>
    <property type="match status" value="1"/>
</dbReference>
<dbReference type="InterPro" id="IPR050564">
    <property type="entry name" value="F420-G6PD/mer"/>
</dbReference>
<dbReference type="KEGG" id="hrr:HZS55_14650"/>
<keyword evidence="4" id="KW-1185">Reference proteome</keyword>
<gene>
    <name evidence="3" type="ORF">HZS55_14650</name>
</gene>
<evidence type="ECO:0000313" key="3">
    <source>
        <dbReference type="EMBL" id="QLH78455.1"/>
    </source>
</evidence>
<accession>A0A7D5T7M1</accession>